<gene>
    <name evidence="2" type="ORF">METZ01_LOCUS83730</name>
</gene>
<dbReference type="GO" id="GO:0045454">
    <property type="term" value="P:cell redox homeostasis"/>
    <property type="evidence" value="ECO:0007669"/>
    <property type="project" value="TreeGrafter"/>
</dbReference>
<dbReference type="AlphaFoldDB" id="A0A381URV3"/>
<dbReference type="SUPFAM" id="SSF52833">
    <property type="entry name" value="Thioredoxin-like"/>
    <property type="match status" value="1"/>
</dbReference>
<dbReference type="InterPro" id="IPR036249">
    <property type="entry name" value="Thioredoxin-like_sf"/>
</dbReference>
<feature type="non-terminal residue" evidence="2">
    <location>
        <position position="1"/>
    </location>
</feature>
<evidence type="ECO:0000313" key="2">
    <source>
        <dbReference type="EMBL" id="SVA30876.1"/>
    </source>
</evidence>
<dbReference type="PANTHER" id="PTHR32234">
    <property type="entry name" value="THIOL:DISULFIDE INTERCHANGE PROTEIN DSBD"/>
    <property type="match status" value="1"/>
</dbReference>
<accession>A0A381URV3</accession>
<keyword evidence="1" id="KW-1133">Transmembrane helix</keyword>
<dbReference type="Pfam" id="PF13899">
    <property type="entry name" value="Thioredoxin_7"/>
    <property type="match status" value="1"/>
</dbReference>
<evidence type="ECO:0000256" key="1">
    <source>
        <dbReference type="SAM" id="Phobius"/>
    </source>
</evidence>
<dbReference type="PROSITE" id="PS00194">
    <property type="entry name" value="THIOREDOXIN_1"/>
    <property type="match status" value="1"/>
</dbReference>
<keyword evidence="1" id="KW-0812">Transmembrane</keyword>
<dbReference type="CDD" id="cd02953">
    <property type="entry name" value="DsbDgamma"/>
    <property type="match status" value="1"/>
</dbReference>
<evidence type="ECO:0008006" key="3">
    <source>
        <dbReference type="Google" id="ProtNLM"/>
    </source>
</evidence>
<keyword evidence="1" id="KW-0472">Membrane</keyword>
<dbReference type="Gene3D" id="3.40.30.10">
    <property type="entry name" value="Glutaredoxin"/>
    <property type="match status" value="1"/>
</dbReference>
<dbReference type="InterPro" id="IPR017937">
    <property type="entry name" value="Thioredoxin_CS"/>
</dbReference>
<proteinExistence type="predicted"/>
<dbReference type="EMBL" id="UINC01007000">
    <property type="protein sequence ID" value="SVA30876.1"/>
    <property type="molecule type" value="Genomic_DNA"/>
</dbReference>
<dbReference type="PANTHER" id="PTHR32234:SF3">
    <property type="entry name" value="SUPPRESSION OF COPPER SENSITIVITY PROTEIN"/>
    <property type="match status" value="1"/>
</dbReference>
<reference evidence="2" key="1">
    <citation type="submission" date="2018-05" db="EMBL/GenBank/DDBJ databases">
        <authorList>
            <person name="Lanie J.A."/>
            <person name="Ng W.-L."/>
            <person name="Kazmierczak K.M."/>
            <person name="Andrzejewski T.M."/>
            <person name="Davidsen T.M."/>
            <person name="Wayne K.J."/>
            <person name="Tettelin H."/>
            <person name="Glass J.I."/>
            <person name="Rusch D."/>
            <person name="Podicherti R."/>
            <person name="Tsui H.-C.T."/>
            <person name="Winkler M.E."/>
        </authorList>
    </citation>
    <scope>NUCLEOTIDE SEQUENCE</scope>
</reference>
<protein>
    <recommendedName>
        <fullName evidence="3">Thioredoxin domain-containing protein</fullName>
    </recommendedName>
</protein>
<name>A0A381URV3_9ZZZZ</name>
<dbReference type="InterPro" id="IPR035671">
    <property type="entry name" value="DsbD_gamma"/>
</dbReference>
<dbReference type="GO" id="GO:0015035">
    <property type="term" value="F:protein-disulfide reductase activity"/>
    <property type="evidence" value="ECO:0007669"/>
    <property type="project" value="TreeGrafter"/>
</dbReference>
<feature type="transmembrane region" description="Helical" evidence="1">
    <location>
        <begin position="18"/>
        <end position="37"/>
    </location>
</feature>
<organism evidence="2">
    <name type="scientific">marine metagenome</name>
    <dbReference type="NCBI Taxonomy" id="408172"/>
    <lineage>
        <taxon>unclassified sequences</taxon>
        <taxon>metagenomes</taxon>
        <taxon>ecological metagenomes</taxon>
    </lineage>
</organism>
<sequence>FVLLACVIVIKYIGRKSIILLASIIILLNLILVVSFIPDSKSNNQKKISLGEKWSSERVMELRVQKRNILVNFTADWCLTCKVNERVITNSEEFKKMVKNEDIHYLVGDWTTNNPEITEQLAYYKRAGVPLYLYWRAGSDEVKILPAILTKGILYDHLDIESY</sequence>